<comment type="subcellular location">
    <subcellularLocation>
        <location evidence="1">Membrane</location>
        <topology evidence="1">Multi-pass membrane protein</topology>
    </subcellularLocation>
</comment>
<feature type="transmembrane region" description="Helical" evidence="6">
    <location>
        <begin position="240"/>
        <end position="261"/>
    </location>
</feature>
<feature type="transmembrane region" description="Helical" evidence="6">
    <location>
        <begin position="118"/>
        <end position="141"/>
    </location>
</feature>
<evidence type="ECO:0000313" key="8">
    <source>
        <dbReference type="EMBL" id="TPX14051.1"/>
    </source>
</evidence>
<feature type="region of interest" description="Disordered" evidence="5">
    <location>
        <begin position="277"/>
        <end position="301"/>
    </location>
</feature>
<feature type="transmembrane region" description="Helical" evidence="6">
    <location>
        <begin position="444"/>
        <end position="466"/>
    </location>
</feature>
<sequence>MESALLRSLVTVESSGPDTLIKVPTAPAKAHSRICHADNPQRGMSIDLDRITRPATHSGSVGNNSGPTTPSAEIDLEMSCPGTPIEMDVSEPVQSMWDPHMNSAAGALIPYMEKYYNIGYGIVSLIFVGNAFGFIFAAVFLDALKARLGSGKVLALSQVIIASGYVVLSAAAPFPAVVVAFFLLGFGMSISIANSNTFAGGLTNGTTMLGFVHGSYGLGGTVGPLIATALVTQARVPWSRYYLITLGLTVLNFFLAGWAFWSHEKEVAPPPQLLDGAAAASSGGSSSTSSIRQRNAPAPPPPATSQLFNMLSAFTSRLVFLGSLFIFAYQGAEVSISGWVISFLITFRGGAPSSVGYVTAGFWAGIAIGRLALTTPAQRVGEKRFVYGVTLGAAVLELLVWWVPNVVGDAVAVAVVGLLLGPVYPCATAIFIRSMSRREKMSGLGVIAAFGSSGGAAAPFTTGMLAQAVGTWVLHPIAVALFAVMILCWFMLPEPEKRDE</sequence>
<evidence type="ECO:0000259" key="7">
    <source>
        <dbReference type="PROSITE" id="PS50850"/>
    </source>
</evidence>
<dbReference type="FunFam" id="1.20.1250.20:FF:000286">
    <property type="entry name" value="MFS efflux transporter"/>
    <property type="match status" value="1"/>
</dbReference>
<dbReference type="Gene3D" id="1.20.1250.20">
    <property type="entry name" value="MFS general substrate transporter like domains"/>
    <property type="match status" value="2"/>
</dbReference>
<feature type="transmembrane region" description="Helical" evidence="6">
    <location>
        <begin position="153"/>
        <end position="172"/>
    </location>
</feature>
<dbReference type="InterPro" id="IPR020846">
    <property type="entry name" value="MFS_dom"/>
</dbReference>
<evidence type="ECO:0000256" key="5">
    <source>
        <dbReference type="SAM" id="MobiDB-lite"/>
    </source>
</evidence>
<dbReference type="Pfam" id="PF07690">
    <property type="entry name" value="MFS_1"/>
    <property type="match status" value="1"/>
</dbReference>
<name>A0A507BAF6_9PEZI</name>
<dbReference type="InParanoid" id="A0A507BAF6"/>
<feature type="transmembrane region" description="Helical" evidence="6">
    <location>
        <begin position="354"/>
        <end position="373"/>
    </location>
</feature>
<feature type="transmembrane region" description="Helical" evidence="6">
    <location>
        <begin position="385"/>
        <end position="404"/>
    </location>
</feature>
<dbReference type="FunCoup" id="A0A507BAF6">
    <property type="interactions" value="19"/>
</dbReference>
<feature type="transmembrane region" description="Helical" evidence="6">
    <location>
        <begin position="178"/>
        <end position="199"/>
    </location>
</feature>
<dbReference type="Proteomes" id="UP000319257">
    <property type="component" value="Unassembled WGS sequence"/>
</dbReference>
<dbReference type="PANTHER" id="PTHR23514:SF6">
    <property type="entry name" value="MAJOR FACILITATOR SUPERFAMILY (MFS) PROFILE DOMAIN-CONTAINING PROTEIN"/>
    <property type="match status" value="1"/>
</dbReference>
<evidence type="ECO:0000256" key="1">
    <source>
        <dbReference type="ARBA" id="ARBA00004141"/>
    </source>
</evidence>
<feature type="compositionally biased region" description="Low complexity" evidence="5">
    <location>
        <begin position="277"/>
        <end position="290"/>
    </location>
</feature>
<evidence type="ECO:0000256" key="2">
    <source>
        <dbReference type="ARBA" id="ARBA00022692"/>
    </source>
</evidence>
<dbReference type="GeneID" id="41967892"/>
<dbReference type="GO" id="GO:0022857">
    <property type="term" value="F:transmembrane transporter activity"/>
    <property type="evidence" value="ECO:0007669"/>
    <property type="project" value="InterPro"/>
</dbReference>
<dbReference type="EMBL" id="SKBQ01000002">
    <property type="protein sequence ID" value="TPX14051.1"/>
    <property type="molecule type" value="Genomic_DNA"/>
</dbReference>
<feature type="transmembrane region" description="Helical" evidence="6">
    <location>
        <begin position="318"/>
        <end position="342"/>
    </location>
</feature>
<evidence type="ECO:0000256" key="4">
    <source>
        <dbReference type="ARBA" id="ARBA00023136"/>
    </source>
</evidence>
<keyword evidence="4 6" id="KW-0472">Membrane</keyword>
<dbReference type="PANTHER" id="PTHR23514">
    <property type="entry name" value="BYPASS OF STOP CODON PROTEIN 6"/>
    <property type="match status" value="1"/>
</dbReference>
<evidence type="ECO:0000256" key="6">
    <source>
        <dbReference type="SAM" id="Phobius"/>
    </source>
</evidence>
<dbReference type="AlphaFoldDB" id="A0A507BAF6"/>
<feature type="transmembrane region" description="Helical" evidence="6">
    <location>
        <begin position="410"/>
        <end position="432"/>
    </location>
</feature>
<comment type="caution">
    <text evidence="8">The sequence shown here is derived from an EMBL/GenBank/DDBJ whole genome shotgun (WGS) entry which is preliminary data.</text>
</comment>
<keyword evidence="2 6" id="KW-0812">Transmembrane</keyword>
<keyword evidence="9" id="KW-1185">Reference proteome</keyword>
<reference evidence="8 9" key="1">
    <citation type="submission" date="2019-06" db="EMBL/GenBank/DDBJ databases">
        <title>Draft genome sequence of the filamentous fungus Phialemoniopsis curvata isolated from diesel fuel.</title>
        <authorList>
            <person name="Varaljay V.A."/>
            <person name="Lyon W.J."/>
            <person name="Crouch A.L."/>
            <person name="Drake C.E."/>
            <person name="Hollomon J.M."/>
            <person name="Nadeau L.J."/>
            <person name="Nunn H.S."/>
            <person name="Stevenson B.S."/>
            <person name="Bojanowski C.L."/>
            <person name="Crookes-Goodson W.J."/>
        </authorList>
    </citation>
    <scope>NUCLEOTIDE SEQUENCE [LARGE SCALE GENOMIC DNA]</scope>
    <source>
        <strain evidence="8 9">D216</strain>
    </source>
</reference>
<proteinExistence type="predicted"/>
<evidence type="ECO:0000256" key="3">
    <source>
        <dbReference type="ARBA" id="ARBA00022989"/>
    </source>
</evidence>
<dbReference type="SUPFAM" id="SSF103473">
    <property type="entry name" value="MFS general substrate transporter"/>
    <property type="match status" value="1"/>
</dbReference>
<organism evidence="8 9">
    <name type="scientific">Thyridium curvatum</name>
    <dbReference type="NCBI Taxonomy" id="1093900"/>
    <lineage>
        <taxon>Eukaryota</taxon>
        <taxon>Fungi</taxon>
        <taxon>Dikarya</taxon>
        <taxon>Ascomycota</taxon>
        <taxon>Pezizomycotina</taxon>
        <taxon>Sordariomycetes</taxon>
        <taxon>Sordariomycetidae</taxon>
        <taxon>Thyridiales</taxon>
        <taxon>Thyridiaceae</taxon>
        <taxon>Thyridium</taxon>
    </lineage>
</organism>
<feature type="domain" description="Major facilitator superfamily (MFS) profile" evidence="7">
    <location>
        <begin position="74"/>
        <end position="496"/>
    </location>
</feature>
<gene>
    <name evidence="8" type="ORF">E0L32_000445</name>
</gene>
<dbReference type="GO" id="GO:0016020">
    <property type="term" value="C:membrane"/>
    <property type="evidence" value="ECO:0007669"/>
    <property type="project" value="UniProtKB-SubCell"/>
</dbReference>
<feature type="transmembrane region" description="Helical" evidence="6">
    <location>
        <begin position="472"/>
        <end position="492"/>
    </location>
</feature>
<evidence type="ECO:0000313" key="9">
    <source>
        <dbReference type="Proteomes" id="UP000319257"/>
    </source>
</evidence>
<keyword evidence="3 6" id="KW-1133">Transmembrane helix</keyword>
<dbReference type="InterPro" id="IPR011701">
    <property type="entry name" value="MFS"/>
</dbReference>
<dbReference type="RefSeq" id="XP_030995762.1">
    <property type="nucleotide sequence ID" value="XM_031138869.1"/>
</dbReference>
<protein>
    <recommendedName>
        <fullName evidence="7">Major facilitator superfamily (MFS) profile domain-containing protein</fullName>
    </recommendedName>
</protein>
<accession>A0A507BAF6</accession>
<dbReference type="InterPro" id="IPR051788">
    <property type="entry name" value="MFS_Transporter"/>
</dbReference>
<feature type="transmembrane region" description="Helical" evidence="6">
    <location>
        <begin position="211"/>
        <end position="234"/>
    </location>
</feature>
<dbReference type="InterPro" id="IPR036259">
    <property type="entry name" value="MFS_trans_sf"/>
</dbReference>
<dbReference type="PROSITE" id="PS50850">
    <property type="entry name" value="MFS"/>
    <property type="match status" value="1"/>
</dbReference>
<dbReference type="OrthoDB" id="413079at2759"/>